<proteinExistence type="inferred from homology"/>
<name>A0A1I4YV21_PSUAM</name>
<feature type="region of interest" description="Disordered" evidence="5">
    <location>
        <begin position="381"/>
        <end position="400"/>
    </location>
</feature>
<evidence type="ECO:0000256" key="2">
    <source>
        <dbReference type="ARBA" id="ARBA00022908"/>
    </source>
</evidence>
<evidence type="ECO:0000256" key="3">
    <source>
        <dbReference type="ARBA" id="ARBA00023125"/>
    </source>
</evidence>
<dbReference type="STRING" id="260086.SAMN05216207_101411"/>
<dbReference type="GO" id="GO:0015074">
    <property type="term" value="P:DNA integration"/>
    <property type="evidence" value="ECO:0007669"/>
    <property type="project" value="UniProtKB-KW"/>
</dbReference>
<feature type="compositionally biased region" description="Acidic residues" evidence="5">
    <location>
        <begin position="391"/>
        <end position="400"/>
    </location>
</feature>
<dbReference type="PANTHER" id="PTHR30629">
    <property type="entry name" value="PROPHAGE INTEGRASE"/>
    <property type="match status" value="1"/>
</dbReference>
<dbReference type="InterPro" id="IPR011010">
    <property type="entry name" value="DNA_brk_join_enz"/>
</dbReference>
<protein>
    <submittedName>
        <fullName evidence="7">Site-specific recombinase XerD</fullName>
    </submittedName>
</protein>
<sequence length="400" mass="44357">MARPPLPIGTHGRIRIYQLGPKRFRARTNYRDHDGVIRDVERTAQSRAAAENTLRAALRDRGRVSRDGDIDRDSTVRALGELWLAEIDRAVQLGKRSPTTAEAYRYRWDRHVRDGLGSLRIRELTVSRLDRLVVQVHDRYGTGAAKTTRTVLSGLVGLAVRHDALERNLVRDVGRIENSASSARSLTAAQAVDLREKINGDPKCREWDLVDFTDFMLATGLRIGEAAAVTWAALDLDAGTVEVRGTVVRIRGQGLQIKARPKSKSGYRRLELPAWAIGMLRRRRAESSPNQWDVVFTAPLGGLRDPSNTQSDLRKVFDRAGYEWVTSHVYRKTVATLMDAAGLSARQAADQLGHSKVSMTQDNYFGRKVAQTGAADVLELFSNPGGKPGVDLDEDESPSA</sequence>
<evidence type="ECO:0000256" key="4">
    <source>
        <dbReference type="ARBA" id="ARBA00023172"/>
    </source>
</evidence>
<comment type="similarity">
    <text evidence="1">Belongs to the 'phage' integrase family.</text>
</comment>
<evidence type="ECO:0000256" key="1">
    <source>
        <dbReference type="ARBA" id="ARBA00008857"/>
    </source>
</evidence>
<dbReference type="RefSeq" id="WP_093343226.1">
    <property type="nucleotide sequence ID" value="NZ_FOUY01000014.1"/>
</dbReference>
<dbReference type="GO" id="GO:0003677">
    <property type="term" value="F:DNA binding"/>
    <property type="evidence" value="ECO:0007669"/>
    <property type="project" value="UniProtKB-KW"/>
</dbReference>
<feature type="domain" description="Tyr recombinase" evidence="6">
    <location>
        <begin position="181"/>
        <end position="379"/>
    </location>
</feature>
<dbReference type="CDD" id="cd01189">
    <property type="entry name" value="INT_ICEBs1_C_like"/>
    <property type="match status" value="1"/>
</dbReference>
<organism evidence="7 8">
    <name type="scientific">Pseudonocardia ammonioxydans</name>
    <dbReference type="NCBI Taxonomy" id="260086"/>
    <lineage>
        <taxon>Bacteria</taxon>
        <taxon>Bacillati</taxon>
        <taxon>Actinomycetota</taxon>
        <taxon>Actinomycetes</taxon>
        <taxon>Pseudonocardiales</taxon>
        <taxon>Pseudonocardiaceae</taxon>
        <taxon>Pseudonocardia</taxon>
    </lineage>
</organism>
<dbReference type="PANTHER" id="PTHR30629:SF2">
    <property type="entry name" value="PROPHAGE INTEGRASE INTS-RELATED"/>
    <property type="match status" value="1"/>
</dbReference>
<dbReference type="InterPro" id="IPR010998">
    <property type="entry name" value="Integrase_recombinase_N"/>
</dbReference>
<dbReference type="InterPro" id="IPR050808">
    <property type="entry name" value="Phage_Integrase"/>
</dbReference>
<dbReference type="SUPFAM" id="SSF56349">
    <property type="entry name" value="DNA breaking-rejoining enzymes"/>
    <property type="match status" value="1"/>
</dbReference>
<gene>
    <name evidence="7" type="ORF">SAMN05216207_101411</name>
</gene>
<dbReference type="InterPro" id="IPR002104">
    <property type="entry name" value="Integrase_catalytic"/>
</dbReference>
<evidence type="ECO:0000256" key="5">
    <source>
        <dbReference type="SAM" id="MobiDB-lite"/>
    </source>
</evidence>
<dbReference type="OrthoDB" id="4326943at2"/>
<keyword evidence="2" id="KW-0229">DNA integration</keyword>
<keyword evidence="3" id="KW-0238">DNA-binding</keyword>
<evidence type="ECO:0000313" key="8">
    <source>
        <dbReference type="Proteomes" id="UP000199614"/>
    </source>
</evidence>
<dbReference type="Proteomes" id="UP000199614">
    <property type="component" value="Unassembled WGS sequence"/>
</dbReference>
<dbReference type="AlphaFoldDB" id="A0A1I4YV21"/>
<dbReference type="PROSITE" id="PS51898">
    <property type="entry name" value="TYR_RECOMBINASE"/>
    <property type="match status" value="1"/>
</dbReference>
<dbReference type="EMBL" id="FOUY01000014">
    <property type="protein sequence ID" value="SFN41852.1"/>
    <property type="molecule type" value="Genomic_DNA"/>
</dbReference>
<dbReference type="GO" id="GO:0006310">
    <property type="term" value="P:DNA recombination"/>
    <property type="evidence" value="ECO:0007669"/>
    <property type="project" value="UniProtKB-KW"/>
</dbReference>
<dbReference type="Gene3D" id="1.10.150.130">
    <property type="match status" value="1"/>
</dbReference>
<keyword evidence="8" id="KW-1185">Reference proteome</keyword>
<evidence type="ECO:0000313" key="7">
    <source>
        <dbReference type="EMBL" id="SFN41852.1"/>
    </source>
</evidence>
<accession>A0A1I4YV21</accession>
<dbReference type="Pfam" id="PF00589">
    <property type="entry name" value="Phage_integrase"/>
    <property type="match status" value="1"/>
</dbReference>
<reference evidence="7 8" key="1">
    <citation type="submission" date="2016-10" db="EMBL/GenBank/DDBJ databases">
        <authorList>
            <person name="de Groot N.N."/>
        </authorList>
    </citation>
    <scope>NUCLEOTIDE SEQUENCE [LARGE SCALE GENOMIC DNA]</scope>
    <source>
        <strain evidence="7 8">CGMCC 4.1877</strain>
    </source>
</reference>
<dbReference type="Gene3D" id="1.10.443.10">
    <property type="entry name" value="Intergrase catalytic core"/>
    <property type="match status" value="1"/>
</dbReference>
<keyword evidence="4" id="KW-0233">DNA recombination</keyword>
<dbReference type="InterPro" id="IPR013762">
    <property type="entry name" value="Integrase-like_cat_sf"/>
</dbReference>
<evidence type="ECO:0000259" key="6">
    <source>
        <dbReference type="PROSITE" id="PS51898"/>
    </source>
</evidence>